<proteinExistence type="inferred from homology"/>
<dbReference type="PROSITE" id="PS51276">
    <property type="entry name" value="PEPTIDASE_C56_PFPI"/>
    <property type="match status" value="1"/>
</dbReference>
<evidence type="ECO:0000256" key="1">
    <source>
        <dbReference type="ARBA" id="ARBA00008542"/>
    </source>
</evidence>
<organism evidence="3">
    <name type="scientific">marine sediment metagenome</name>
    <dbReference type="NCBI Taxonomy" id="412755"/>
    <lineage>
        <taxon>unclassified sequences</taxon>
        <taxon>metagenomes</taxon>
        <taxon>ecological metagenomes</taxon>
    </lineage>
</organism>
<comment type="similarity">
    <text evidence="1">Belongs to the peptidase C56 family.</text>
</comment>
<dbReference type="Pfam" id="PF01965">
    <property type="entry name" value="DJ-1_PfpI"/>
    <property type="match status" value="1"/>
</dbReference>
<reference evidence="3" key="1">
    <citation type="journal article" date="2015" name="Nature">
        <title>Complex archaea that bridge the gap between prokaryotes and eukaryotes.</title>
        <authorList>
            <person name="Spang A."/>
            <person name="Saw J.H."/>
            <person name="Jorgensen S.L."/>
            <person name="Zaremba-Niedzwiedzka K."/>
            <person name="Martijn J."/>
            <person name="Lind A.E."/>
            <person name="van Eijk R."/>
            <person name="Schleper C."/>
            <person name="Guy L."/>
            <person name="Ettema T.J."/>
        </authorList>
    </citation>
    <scope>NUCLEOTIDE SEQUENCE</scope>
</reference>
<dbReference type="SUPFAM" id="SSF52317">
    <property type="entry name" value="Class I glutamine amidotransferase-like"/>
    <property type="match status" value="1"/>
</dbReference>
<name>A0A0F9KVG4_9ZZZZ</name>
<dbReference type="EMBL" id="LAZR01014005">
    <property type="protein sequence ID" value="KKM19370.1"/>
    <property type="molecule type" value="Genomic_DNA"/>
</dbReference>
<dbReference type="Gene3D" id="3.40.50.880">
    <property type="match status" value="1"/>
</dbReference>
<feature type="domain" description="DJ-1/PfpI" evidence="2">
    <location>
        <begin position="13"/>
        <end position="183"/>
    </location>
</feature>
<dbReference type="PANTHER" id="PTHR42733:SF12">
    <property type="entry name" value="PROTEINASE"/>
    <property type="match status" value="1"/>
</dbReference>
<gene>
    <name evidence="3" type="ORF">LCGC14_1656320</name>
</gene>
<dbReference type="PANTHER" id="PTHR42733">
    <property type="entry name" value="DJ-1 PROTEIN"/>
    <property type="match status" value="1"/>
</dbReference>
<dbReference type="AlphaFoldDB" id="A0A0F9KVG4"/>
<comment type="caution">
    <text evidence="3">The sequence shown here is derived from an EMBL/GenBank/DDBJ whole genome shotgun (WGS) entry which is preliminary data.</text>
</comment>
<dbReference type="CDD" id="cd03134">
    <property type="entry name" value="GATase1_PfpI_like"/>
    <property type="match status" value="1"/>
</dbReference>
<accession>A0A0F9KVG4</accession>
<dbReference type="NCBIfam" id="TIGR01382">
    <property type="entry name" value="PfpI"/>
    <property type="match status" value="1"/>
</dbReference>
<protein>
    <recommendedName>
        <fullName evidence="2">DJ-1/PfpI domain-containing protein</fullName>
    </recommendedName>
</protein>
<dbReference type="InterPro" id="IPR029062">
    <property type="entry name" value="Class_I_gatase-like"/>
</dbReference>
<evidence type="ECO:0000259" key="2">
    <source>
        <dbReference type="Pfam" id="PF01965"/>
    </source>
</evidence>
<dbReference type="InterPro" id="IPR002818">
    <property type="entry name" value="DJ-1/PfpI"/>
</dbReference>
<sequence>MSTLQTSTRLQGKKIAILATDGFEQSELLSPRSALLDAGANIEIVSIKEGQITGWDEDKWGDKVTVDKLVTNADPADYDALMLPGGLFNPDSLRQDKDAKAFIDGFFGAEKNKPVAAICHAPWLLAEINKLRDRTITSFPSIKSDLINAGANWVDQEVCVDKGLVTSRSPADLEAFNAKFIEEILEGKHQAH</sequence>
<dbReference type="InterPro" id="IPR006286">
    <property type="entry name" value="C56_PfpI-like"/>
</dbReference>
<evidence type="ECO:0000313" key="3">
    <source>
        <dbReference type="EMBL" id="KKM19370.1"/>
    </source>
</evidence>